<sequence>MPKVPGVIPSATAGVPNHSAKRFQSISASVIKNADISDHFPVMTVWHVPNILKTDETIIKIDRAKIQINSDKIINNNYYSMLNSSIKNNAEELGTNECIEKLLGASTSILNDLGVLNTPAMPKVLKLPKKIEKQ</sequence>
<dbReference type="EMBL" id="MBFR01000020">
    <property type="protein sequence ID" value="PVU97009.1"/>
    <property type="molecule type" value="Genomic_DNA"/>
</dbReference>
<name>A0A2T9YXF8_9FUNG</name>
<dbReference type="AlphaFoldDB" id="A0A2T9YXF8"/>
<evidence type="ECO:0000313" key="2">
    <source>
        <dbReference type="Proteomes" id="UP000245383"/>
    </source>
</evidence>
<comment type="caution">
    <text evidence="1">The sequence shown here is derived from an EMBL/GenBank/DDBJ whole genome shotgun (WGS) entry which is preliminary data.</text>
</comment>
<keyword evidence="2" id="KW-1185">Reference proteome</keyword>
<evidence type="ECO:0000313" key="1">
    <source>
        <dbReference type="EMBL" id="PVU97009.1"/>
    </source>
</evidence>
<reference evidence="1 2" key="1">
    <citation type="journal article" date="2018" name="MBio">
        <title>Comparative Genomics Reveals the Core Gene Toolbox for the Fungus-Insect Symbiosis.</title>
        <authorList>
            <person name="Wang Y."/>
            <person name="Stata M."/>
            <person name="Wang W."/>
            <person name="Stajich J.E."/>
            <person name="White M.M."/>
            <person name="Moncalvo J.M."/>
        </authorList>
    </citation>
    <scope>NUCLEOTIDE SEQUENCE [LARGE SCALE GENOMIC DNA]</scope>
    <source>
        <strain evidence="1 2">SWE-8-4</strain>
    </source>
</reference>
<gene>
    <name evidence="1" type="ORF">BB561_000836</name>
</gene>
<protein>
    <submittedName>
        <fullName evidence="1">Uncharacterized protein</fullName>
    </submittedName>
</protein>
<accession>A0A2T9YXF8</accession>
<organism evidence="1 2">
    <name type="scientific">Smittium simulii</name>
    <dbReference type="NCBI Taxonomy" id="133385"/>
    <lineage>
        <taxon>Eukaryota</taxon>
        <taxon>Fungi</taxon>
        <taxon>Fungi incertae sedis</taxon>
        <taxon>Zoopagomycota</taxon>
        <taxon>Kickxellomycotina</taxon>
        <taxon>Harpellomycetes</taxon>
        <taxon>Harpellales</taxon>
        <taxon>Legeriomycetaceae</taxon>
        <taxon>Smittium</taxon>
    </lineage>
</organism>
<dbReference type="Proteomes" id="UP000245383">
    <property type="component" value="Unassembled WGS sequence"/>
</dbReference>
<proteinExistence type="predicted"/>